<reference evidence="1" key="1">
    <citation type="journal article" date="2023" name="Front. Microbiol.">
        <title>Genomic-based phylogenetic and metabolic analyses of the genus Natronomonas, and description of Natronomonas aquatica sp. nov.</title>
        <authorList>
            <person name="Garcia-Roldan A."/>
            <person name="Duran-Viseras A."/>
            <person name="de la Haba R.R."/>
            <person name="Corral P."/>
            <person name="Sanchez-Porro C."/>
            <person name="Ventosa A."/>
        </authorList>
    </citation>
    <scope>NUCLEOTIDE SEQUENCE</scope>
    <source>
        <strain evidence="1">F2-12</strain>
    </source>
</reference>
<name>A0A9R1CVL4_9EURY</name>
<proteinExistence type="predicted"/>
<comment type="caution">
    <text evidence="1">The sequence shown here is derived from an EMBL/GenBank/DDBJ whole genome shotgun (WGS) entry which is preliminary data.</text>
</comment>
<dbReference type="Proteomes" id="UP001139494">
    <property type="component" value="Unassembled WGS sequence"/>
</dbReference>
<evidence type="ECO:0000313" key="2">
    <source>
        <dbReference type="Proteomes" id="UP001139494"/>
    </source>
</evidence>
<dbReference type="RefSeq" id="WP_256030758.1">
    <property type="nucleotide sequence ID" value="NZ_JAHLKM010000032.1"/>
</dbReference>
<sequence>MSSRDTSCRSPAIGAPPSGYVASFLPVFERAIDRAVEAFREGTNSENIGDELYTTVRAAMVDMQVGVDEFVAAEAIEPITDEEYASTTTVNATRRSGG</sequence>
<evidence type="ECO:0000313" key="1">
    <source>
        <dbReference type="EMBL" id="MCQ4334685.1"/>
    </source>
</evidence>
<protein>
    <submittedName>
        <fullName evidence="1">Uncharacterized protein</fullName>
    </submittedName>
</protein>
<gene>
    <name evidence="1" type="ORF">KM295_14600</name>
</gene>
<keyword evidence="2" id="KW-1185">Reference proteome</keyword>
<organism evidence="1 2">
    <name type="scientific">Natronomonas aquatica</name>
    <dbReference type="NCBI Taxonomy" id="2841590"/>
    <lineage>
        <taxon>Archaea</taxon>
        <taxon>Methanobacteriati</taxon>
        <taxon>Methanobacteriota</taxon>
        <taxon>Stenosarchaea group</taxon>
        <taxon>Halobacteria</taxon>
        <taxon>Halobacteriales</taxon>
        <taxon>Natronomonadaceae</taxon>
        <taxon>Natronomonas</taxon>
    </lineage>
</organism>
<dbReference type="EMBL" id="JAHLKM010000032">
    <property type="protein sequence ID" value="MCQ4334685.1"/>
    <property type="molecule type" value="Genomic_DNA"/>
</dbReference>
<dbReference type="AlphaFoldDB" id="A0A9R1CVL4"/>
<accession>A0A9R1CVL4</accession>